<dbReference type="InterPro" id="IPR000073">
    <property type="entry name" value="AB_hydrolase_1"/>
</dbReference>
<dbReference type="InterPro" id="IPR029058">
    <property type="entry name" value="AB_hydrolase_fold"/>
</dbReference>
<dbReference type="RefSeq" id="WP_264793015.1">
    <property type="nucleotide sequence ID" value="NZ_AP026867.1"/>
</dbReference>
<dbReference type="GO" id="GO:0047372">
    <property type="term" value="F:monoacylglycerol lipase activity"/>
    <property type="evidence" value="ECO:0007669"/>
    <property type="project" value="UniProtKB-EC"/>
</dbReference>
<name>A0A915YEY3_9BACT</name>
<dbReference type="SUPFAM" id="SSF53474">
    <property type="entry name" value="alpha/beta-Hydrolases"/>
    <property type="match status" value="1"/>
</dbReference>
<dbReference type="PANTHER" id="PTHR11614">
    <property type="entry name" value="PHOSPHOLIPASE-RELATED"/>
    <property type="match status" value="1"/>
</dbReference>
<dbReference type="EC" id="3.1.1.23" evidence="3"/>
<evidence type="ECO:0000313" key="7">
    <source>
        <dbReference type="Proteomes" id="UP001060919"/>
    </source>
</evidence>
<dbReference type="InterPro" id="IPR051044">
    <property type="entry name" value="MAG_DAG_Lipase"/>
</dbReference>
<dbReference type="Gene3D" id="3.40.50.1820">
    <property type="entry name" value="alpha/beta hydrolase"/>
    <property type="match status" value="1"/>
</dbReference>
<reference evidence="6" key="1">
    <citation type="submission" date="2022-09" db="EMBL/GenBank/DDBJ databases">
        <title>Aureispira anguillicida sp. nov., isolated from Leptocephalus of Japanese eel Anguilla japonica.</title>
        <authorList>
            <person name="Yuasa K."/>
            <person name="Mekata T."/>
            <person name="Ikunari K."/>
        </authorList>
    </citation>
    <scope>NUCLEOTIDE SEQUENCE</scope>
    <source>
        <strain evidence="6">EL160426</strain>
    </source>
</reference>
<dbReference type="PRINTS" id="PR00111">
    <property type="entry name" value="ABHYDROLASE"/>
</dbReference>
<evidence type="ECO:0000256" key="1">
    <source>
        <dbReference type="ARBA" id="ARBA00001613"/>
    </source>
</evidence>
<feature type="domain" description="Serine aminopeptidase S33" evidence="5">
    <location>
        <begin position="30"/>
        <end position="265"/>
    </location>
</feature>
<evidence type="ECO:0000313" key="6">
    <source>
        <dbReference type="EMBL" id="BDS11878.1"/>
    </source>
</evidence>
<organism evidence="6 7">
    <name type="scientific">Aureispira anguillae</name>
    <dbReference type="NCBI Taxonomy" id="2864201"/>
    <lineage>
        <taxon>Bacteria</taxon>
        <taxon>Pseudomonadati</taxon>
        <taxon>Bacteroidota</taxon>
        <taxon>Saprospiria</taxon>
        <taxon>Saprospirales</taxon>
        <taxon>Saprospiraceae</taxon>
        <taxon>Aureispira</taxon>
    </lineage>
</organism>
<dbReference type="InterPro" id="IPR022742">
    <property type="entry name" value="Hydrolase_4"/>
</dbReference>
<evidence type="ECO:0000256" key="3">
    <source>
        <dbReference type="ARBA" id="ARBA00013254"/>
    </source>
</evidence>
<dbReference type="EMBL" id="AP026867">
    <property type="protein sequence ID" value="BDS11878.1"/>
    <property type="molecule type" value="Genomic_DNA"/>
</dbReference>
<dbReference type="KEGG" id="aup:AsAng_0025920"/>
<evidence type="ECO:0000259" key="5">
    <source>
        <dbReference type="Pfam" id="PF12146"/>
    </source>
</evidence>
<protein>
    <recommendedName>
        <fullName evidence="4">Monoacylglycerol lipase</fullName>
        <ecNumber evidence="3">3.1.1.23</ecNumber>
    </recommendedName>
</protein>
<dbReference type="Proteomes" id="UP001060919">
    <property type="component" value="Chromosome"/>
</dbReference>
<comment type="catalytic activity">
    <reaction evidence="1">
        <text>Hydrolyzes glycerol monoesters of long-chain fatty acids.</text>
        <dbReference type="EC" id="3.1.1.23"/>
    </reaction>
</comment>
<accession>A0A915YEY3</accession>
<dbReference type="Pfam" id="PF12146">
    <property type="entry name" value="Hydrolase_4"/>
    <property type="match status" value="1"/>
</dbReference>
<sequence>MKHTEFGWDSPSKVKIYAQGWWPDEKKYKSPKGIILLIHGLGEHSSRYTHVAEFFTHHGFAILTCDRSGHGKSGGKRGHIAKYEYVYDDIVKLHSEASRRYPKAPVFLYGHSMGGGIVIDYLLNKKHTGLKGVIATSPLLEPAFKPPAFLLMLGKIIRPIYPKFTQDNQLDAGLISRDKLVVEAYTKDPLIHSKVTSETAIGMLQSGENSLRSVSKVKLPLLLVHGSKDGITSSTATQQFANKATGDVTLKIWEGGYHELHNEPEKLEVLDYIYQWILQKL</sequence>
<comment type="similarity">
    <text evidence="2">Belongs to the AB hydrolase superfamily.</text>
</comment>
<proteinExistence type="inferred from homology"/>
<keyword evidence="7" id="KW-1185">Reference proteome</keyword>
<evidence type="ECO:0000256" key="2">
    <source>
        <dbReference type="ARBA" id="ARBA00008645"/>
    </source>
</evidence>
<evidence type="ECO:0000256" key="4">
    <source>
        <dbReference type="ARBA" id="ARBA00071261"/>
    </source>
</evidence>
<dbReference type="FunFam" id="3.40.50.1820:FF:000117">
    <property type="entry name" value="Monoglyceride lipase, putative"/>
    <property type="match status" value="1"/>
</dbReference>
<dbReference type="AlphaFoldDB" id="A0A915YEY3"/>
<gene>
    <name evidence="6" type="ORF">AsAng_0025920</name>
</gene>